<keyword evidence="2" id="KW-1185">Reference proteome</keyword>
<protein>
    <submittedName>
        <fullName evidence="1">Uncharacterized protein</fullName>
    </submittedName>
</protein>
<name>A0A2K9AQN7_9GAMM</name>
<reference evidence="1 2" key="1">
    <citation type="submission" date="2017-12" db="EMBL/GenBank/DDBJ databases">
        <title>Kangiella profundi FT102 completed genome.</title>
        <authorList>
            <person name="Xu J."/>
            <person name="Wang J."/>
            <person name="Lu Y."/>
        </authorList>
    </citation>
    <scope>NUCLEOTIDE SEQUENCE [LARGE SCALE GENOMIC DNA]</scope>
    <source>
        <strain evidence="1 2">FT102</strain>
    </source>
</reference>
<evidence type="ECO:0000313" key="2">
    <source>
        <dbReference type="Proteomes" id="UP000232693"/>
    </source>
</evidence>
<dbReference type="EMBL" id="CP025120">
    <property type="protein sequence ID" value="AUD78733.1"/>
    <property type="molecule type" value="Genomic_DNA"/>
</dbReference>
<evidence type="ECO:0000313" key="1">
    <source>
        <dbReference type="EMBL" id="AUD78733.1"/>
    </source>
</evidence>
<dbReference type="Proteomes" id="UP000232693">
    <property type="component" value="Chromosome"/>
</dbReference>
<sequence>MSYKITISMKNNISGVLHYESSLLDLTLPVEHSGDYSVGFLVFIDELNKNDNLVVKSRVLRDLQQWSKVTDQKLIW</sequence>
<organism evidence="1 2">
    <name type="scientific">Kangiella profundi</name>
    <dbReference type="NCBI Taxonomy" id="1561924"/>
    <lineage>
        <taxon>Bacteria</taxon>
        <taxon>Pseudomonadati</taxon>
        <taxon>Pseudomonadota</taxon>
        <taxon>Gammaproteobacteria</taxon>
        <taxon>Kangiellales</taxon>
        <taxon>Kangiellaceae</taxon>
        <taxon>Kangiella</taxon>
    </lineage>
</organism>
<dbReference type="AlphaFoldDB" id="A0A2K9AQN7"/>
<gene>
    <name evidence="1" type="ORF">CW740_05500</name>
</gene>
<accession>A0A2K9AQN7</accession>
<dbReference type="KEGG" id="kpd:CW740_05500"/>
<proteinExistence type="predicted"/>